<dbReference type="SUPFAM" id="SSF52172">
    <property type="entry name" value="CheY-like"/>
    <property type="match status" value="1"/>
</dbReference>
<dbReference type="CDD" id="cd06170">
    <property type="entry name" value="LuxR_C_like"/>
    <property type="match status" value="1"/>
</dbReference>
<feature type="compositionally biased region" description="Basic residues" evidence="6">
    <location>
        <begin position="1"/>
        <end position="11"/>
    </location>
</feature>
<keyword evidence="3 9" id="KW-0238">DNA-binding</keyword>
<dbReference type="PROSITE" id="PS50043">
    <property type="entry name" value="HTH_LUXR_2"/>
    <property type="match status" value="1"/>
</dbReference>
<name>A0ABX6AUF1_9ACTN</name>
<evidence type="ECO:0000256" key="3">
    <source>
        <dbReference type="ARBA" id="ARBA00023125"/>
    </source>
</evidence>
<dbReference type="InterPro" id="IPR058245">
    <property type="entry name" value="NreC/VraR/RcsB-like_REC"/>
</dbReference>
<dbReference type="EMBL" id="CP023697">
    <property type="protein sequence ID" value="QEV05440.1"/>
    <property type="molecule type" value="Genomic_DNA"/>
</dbReference>
<dbReference type="SMART" id="SM00421">
    <property type="entry name" value="HTH_LUXR"/>
    <property type="match status" value="1"/>
</dbReference>
<keyword evidence="4" id="KW-0804">Transcription</keyword>
<dbReference type="PRINTS" id="PR00038">
    <property type="entry name" value="HTHLUXR"/>
</dbReference>
<dbReference type="InterPro" id="IPR039420">
    <property type="entry name" value="WalR-like"/>
</dbReference>
<gene>
    <name evidence="9" type="ORF">CP972_06815</name>
</gene>
<dbReference type="CDD" id="cd17535">
    <property type="entry name" value="REC_NarL-like"/>
    <property type="match status" value="1"/>
</dbReference>
<dbReference type="Pfam" id="PF00072">
    <property type="entry name" value="Response_reg"/>
    <property type="match status" value="1"/>
</dbReference>
<organism evidence="9 10">
    <name type="scientific">Streptomyces prasinus</name>
    <dbReference type="NCBI Taxonomy" id="67345"/>
    <lineage>
        <taxon>Bacteria</taxon>
        <taxon>Bacillati</taxon>
        <taxon>Actinomycetota</taxon>
        <taxon>Actinomycetes</taxon>
        <taxon>Kitasatosporales</taxon>
        <taxon>Streptomycetaceae</taxon>
        <taxon>Streptomyces</taxon>
    </lineage>
</organism>
<feature type="modified residue" description="4-aspartylphosphate" evidence="5">
    <location>
        <position position="83"/>
    </location>
</feature>
<dbReference type="SUPFAM" id="SSF46894">
    <property type="entry name" value="C-terminal effector domain of the bipartite response regulators"/>
    <property type="match status" value="1"/>
</dbReference>
<dbReference type="PANTHER" id="PTHR43214:SF24">
    <property type="entry name" value="TRANSCRIPTIONAL REGULATORY PROTEIN NARL-RELATED"/>
    <property type="match status" value="1"/>
</dbReference>
<dbReference type="Proteomes" id="UP000326041">
    <property type="component" value="Chromosome"/>
</dbReference>
<evidence type="ECO:0000256" key="1">
    <source>
        <dbReference type="ARBA" id="ARBA00022553"/>
    </source>
</evidence>
<feature type="domain" description="HTH luxR-type" evidence="7">
    <location>
        <begin position="171"/>
        <end position="236"/>
    </location>
</feature>
<evidence type="ECO:0000259" key="8">
    <source>
        <dbReference type="PROSITE" id="PS50110"/>
    </source>
</evidence>
<feature type="domain" description="Response regulatory" evidence="8">
    <location>
        <begin position="32"/>
        <end position="148"/>
    </location>
</feature>
<dbReference type="InterPro" id="IPR011006">
    <property type="entry name" value="CheY-like_superfamily"/>
</dbReference>
<evidence type="ECO:0000256" key="4">
    <source>
        <dbReference type="ARBA" id="ARBA00023163"/>
    </source>
</evidence>
<dbReference type="InterPro" id="IPR001789">
    <property type="entry name" value="Sig_transdc_resp-reg_receiver"/>
</dbReference>
<proteinExistence type="predicted"/>
<keyword evidence="2" id="KW-0805">Transcription regulation</keyword>
<dbReference type="Gene3D" id="3.40.50.2300">
    <property type="match status" value="1"/>
</dbReference>
<feature type="compositionally biased region" description="Low complexity" evidence="6">
    <location>
        <begin position="12"/>
        <end position="23"/>
    </location>
</feature>
<evidence type="ECO:0000256" key="2">
    <source>
        <dbReference type="ARBA" id="ARBA00023015"/>
    </source>
</evidence>
<feature type="region of interest" description="Disordered" evidence="6">
    <location>
        <begin position="1"/>
        <end position="28"/>
    </location>
</feature>
<protein>
    <submittedName>
        <fullName evidence="9">DNA-binding response regulator</fullName>
    </submittedName>
</protein>
<evidence type="ECO:0000313" key="10">
    <source>
        <dbReference type="Proteomes" id="UP000326041"/>
    </source>
</evidence>
<evidence type="ECO:0000256" key="5">
    <source>
        <dbReference type="PROSITE-ProRule" id="PRU00169"/>
    </source>
</evidence>
<sequence length="259" mass="27668">MVQRAGSRHPGRVAGPARGGRPVSTPAAPGVRICLADDHTLMRDGLKEVLRTATGFAVVGEASTGTEAVVLVARLRPDVLLLDIEMPGPQASETIRHLARIAPETRVLVLTMHDDPDMVHKLLAAGASGYLLKSILRDELIAAVRSACQPSDSVVLVVSRRTVEQLHRQKPPPLKKQLTERELVLLHLVAEALSNAQIAARLFITEATVKRHLTNIYAKLDAVSRVDALRKATAAGLIGSERAGPARDFLSVPVGDSGS</sequence>
<keyword evidence="1 5" id="KW-0597">Phosphoprotein</keyword>
<dbReference type="InterPro" id="IPR016032">
    <property type="entry name" value="Sig_transdc_resp-reg_C-effctor"/>
</dbReference>
<dbReference type="PANTHER" id="PTHR43214">
    <property type="entry name" value="TWO-COMPONENT RESPONSE REGULATOR"/>
    <property type="match status" value="1"/>
</dbReference>
<dbReference type="SMART" id="SM00448">
    <property type="entry name" value="REC"/>
    <property type="match status" value="1"/>
</dbReference>
<dbReference type="Pfam" id="PF00196">
    <property type="entry name" value="GerE"/>
    <property type="match status" value="1"/>
</dbReference>
<reference evidence="9 10" key="1">
    <citation type="submission" date="2017-09" db="EMBL/GenBank/DDBJ databases">
        <authorList>
            <person name="Lee N."/>
            <person name="Cho B.-K."/>
        </authorList>
    </citation>
    <scope>NUCLEOTIDE SEQUENCE [LARGE SCALE GENOMIC DNA]</scope>
    <source>
        <strain evidence="9 10">ATCC 13879</strain>
    </source>
</reference>
<dbReference type="GO" id="GO:0003677">
    <property type="term" value="F:DNA binding"/>
    <property type="evidence" value="ECO:0007669"/>
    <property type="project" value="UniProtKB-KW"/>
</dbReference>
<dbReference type="PROSITE" id="PS50110">
    <property type="entry name" value="RESPONSE_REGULATORY"/>
    <property type="match status" value="1"/>
</dbReference>
<evidence type="ECO:0000313" key="9">
    <source>
        <dbReference type="EMBL" id="QEV05440.1"/>
    </source>
</evidence>
<accession>A0ABX6AUF1</accession>
<evidence type="ECO:0000259" key="7">
    <source>
        <dbReference type="PROSITE" id="PS50043"/>
    </source>
</evidence>
<dbReference type="InterPro" id="IPR000792">
    <property type="entry name" value="Tscrpt_reg_LuxR_C"/>
</dbReference>
<evidence type="ECO:0000256" key="6">
    <source>
        <dbReference type="SAM" id="MobiDB-lite"/>
    </source>
</evidence>
<keyword evidence="10" id="KW-1185">Reference proteome</keyword>